<protein>
    <submittedName>
        <fullName evidence="1">Uncharacterized protein</fullName>
    </submittedName>
</protein>
<dbReference type="RefSeq" id="WP_144069664.1">
    <property type="nucleotide sequence ID" value="NZ_CP041636.1"/>
</dbReference>
<dbReference type="EMBL" id="CP041636">
    <property type="protein sequence ID" value="QDO98683.1"/>
    <property type="molecule type" value="Genomic_DNA"/>
</dbReference>
<keyword evidence="2" id="KW-1185">Reference proteome</keyword>
<dbReference type="Proteomes" id="UP000317496">
    <property type="component" value="Chromosome"/>
</dbReference>
<gene>
    <name evidence="1" type="ORF">FNB15_15970</name>
</gene>
<reference evidence="1 2" key="1">
    <citation type="submission" date="2019-07" db="EMBL/GenBank/DDBJ databases">
        <title>Genome sequencing for Ferrovibrio sp. K5.</title>
        <authorList>
            <person name="Park S.-J."/>
        </authorList>
    </citation>
    <scope>NUCLEOTIDE SEQUENCE [LARGE SCALE GENOMIC DNA]</scope>
    <source>
        <strain evidence="1 2">K5</strain>
    </source>
</reference>
<dbReference type="OrthoDB" id="7335416at2"/>
<dbReference type="KEGG" id="fer:FNB15_15970"/>
<name>A0A516H4G8_9PROT</name>
<organism evidence="1 2">
    <name type="scientific">Ferrovibrio terrae</name>
    <dbReference type="NCBI Taxonomy" id="2594003"/>
    <lineage>
        <taxon>Bacteria</taxon>
        <taxon>Pseudomonadati</taxon>
        <taxon>Pseudomonadota</taxon>
        <taxon>Alphaproteobacteria</taxon>
        <taxon>Rhodospirillales</taxon>
        <taxon>Rhodospirillaceae</taxon>
        <taxon>Ferrovibrio</taxon>
    </lineage>
</organism>
<evidence type="ECO:0000313" key="1">
    <source>
        <dbReference type="EMBL" id="QDO98683.1"/>
    </source>
</evidence>
<evidence type="ECO:0000313" key="2">
    <source>
        <dbReference type="Proteomes" id="UP000317496"/>
    </source>
</evidence>
<dbReference type="AlphaFoldDB" id="A0A516H4G8"/>
<proteinExistence type="predicted"/>
<sequence length="257" mass="29495">MITRGPDLLRQMANKLLDALLQGAEAEARKAPFTTDMLRQLVEAMKTASDYDHYYRASYDSLMKVVEEDARRGARVNAFGRLLVHPLDPLFSEEKLDRRLIGNFFFFVRSLFGDEVEIMADEAATIAEEIRTRADGNLDWASFYADPRAKQLYFRVIARVIRAFRVFETRRDWVMKVMQHDPTAVGLSSNVYIERPFEGQALPFGNREFYLFFDGLIRPLAQLTAEDAALFQSATGEDPARIVGHFLSELEQHRTLS</sequence>
<accession>A0A516H4G8</accession>